<gene>
    <name evidence="1" type="ORF">F3Y22_tig00110174pilonHSYRG00222</name>
</gene>
<dbReference type="AlphaFoldDB" id="A0A6A3BK04"/>
<evidence type="ECO:0000313" key="2">
    <source>
        <dbReference type="Proteomes" id="UP000436088"/>
    </source>
</evidence>
<proteinExistence type="predicted"/>
<evidence type="ECO:0000313" key="1">
    <source>
        <dbReference type="EMBL" id="KAE8715382.1"/>
    </source>
</evidence>
<protein>
    <submittedName>
        <fullName evidence="1">Uncharacterized protein</fullName>
    </submittedName>
</protein>
<name>A0A6A3BK04_HIBSY</name>
<comment type="caution">
    <text evidence="1">The sequence shown here is derived from an EMBL/GenBank/DDBJ whole genome shotgun (WGS) entry which is preliminary data.</text>
</comment>
<dbReference type="Proteomes" id="UP000436088">
    <property type="component" value="Unassembled WGS sequence"/>
</dbReference>
<accession>A0A6A3BK04</accession>
<keyword evidence="2" id="KW-1185">Reference proteome</keyword>
<reference evidence="1" key="1">
    <citation type="submission" date="2019-09" db="EMBL/GenBank/DDBJ databases">
        <title>Draft genome information of white flower Hibiscus syriacus.</title>
        <authorList>
            <person name="Kim Y.-M."/>
        </authorList>
    </citation>
    <scope>NUCLEOTIDE SEQUENCE [LARGE SCALE GENOMIC DNA]</scope>
    <source>
        <strain evidence="1">YM2019G1</strain>
    </source>
</reference>
<organism evidence="1 2">
    <name type="scientific">Hibiscus syriacus</name>
    <name type="common">Rose of Sharon</name>
    <dbReference type="NCBI Taxonomy" id="106335"/>
    <lineage>
        <taxon>Eukaryota</taxon>
        <taxon>Viridiplantae</taxon>
        <taxon>Streptophyta</taxon>
        <taxon>Embryophyta</taxon>
        <taxon>Tracheophyta</taxon>
        <taxon>Spermatophyta</taxon>
        <taxon>Magnoliopsida</taxon>
        <taxon>eudicotyledons</taxon>
        <taxon>Gunneridae</taxon>
        <taxon>Pentapetalae</taxon>
        <taxon>rosids</taxon>
        <taxon>malvids</taxon>
        <taxon>Malvales</taxon>
        <taxon>Malvaceae</taxon>
        <taxon>Malvoideae</taxon>
        <taxon>Hibiscus</taxon>
    </lineage>
</organism>
<sequence>MSRFSGIWQASLNATKKALTWNVEDWVPPAEKYIFNFQFKRGAQKMASLF</sequence>
<dbReference type="EMBL" id="VEPZ02000861">
    <property type="protein sequence ID" value="KAE8715382.1"/>
    <property type="molecule type" value="Genomic_DNA"/>
</dbReference>